<evidence type="ECO:0000313" key="1">
    <source>
        <dbReference type="EMBL" id="KAF3551341.1"/>
    </source>
</evidence>
<accession>A0ABQ7CIG9</accession>
<evidence type="ECO:0000313" key="2">
    <source>
        <dbReference type="Proteomes" id="UP000266723"/>
    </source>
</evidence>
<organism evidence="1 2">
    <name type="scientific">Brassica cretica</name>
    <name type="common">Mustard</name>
    <dbReference type="NCBI Taxonomy" id="69181"/>
    <lineage>
        <taxon>Eukaryota</taxon>
        <taxon>Viridiplantae</taxon>
        <taxon>Streptophyta</taxon>
        <taxon>Embryophyta</taxon>
        <taxon>Tracheophyta</taxon>
        <taxon>Spermatophyta</taxon>
        <taxon>Magnoliopsida</taxon>
        <taxon>eudicotyledons</taxon>
        <taxon>Gunneridae</taxon>
        <taxon>Pentapetalae</taxon>
        <taxon>rosids</taxon>
        <taxon>malvids</taxon>
        <taxon>Brassicales</taxon>
        <taxon>Brassicaceae</taxon>
        <taxon>Brassiceae</taxon>
        <taxon>Brassica</taxon>
    </lineage>
</organism>
<gene>
    <name evidence="1" type="ORF">DY000_02006216</name>
</gene>
<comment type="caution">
    <text evidence="1">The sequence shown here is derived from an EMBL/GenBank/DDBJ whole genome shotgun (WGS) entry which is preliminary data.</text>
</comment>
<protein>
    <submittedName>
        <fullName evidence="1">Uncharacterized protein</fullName>
    </submittedName>
</protein>
<dbReference type="EMBL" id="QGKV02000832">
    <property type="protein sequence ID" value="KAF3551341.1"/>
    <property type="molecule type" value="Genomic_DNA"/>
</dbReference>
<reference evidence="1 2" key="1">
    <citation type="journal article" date="2020" name="BMC Genomics">
        <title>Intraspecific diversification of the crop wild relative Brassica cretica Lam. using demographic model selection.</title>
        <authorList>
            <person name="Kioukis A."/>
            <person name="Michalopoulou V.A."/>
            <person name="Briers L."/>
            <person name="Pirintsos S."/>
            <person name="Studholme D.J."/>
            <person name="Pavlidis P."/>
            <person name="Sarris P.F."/>
        </authorList>
    </citation>
    <scope>NUCLEOTIDE SEQUENCE [LARGE SCALE GENOMIC DNA]</scope>
    <source>
        <strain evidence="2">cv. PFS-1207/04</strain>
    </source>
</reference>
<name>A0ABQ7CIG9_BRACR</name>
<sequence length="78" mass="8971">MYGIEVVAKAKALIVEKVGQRVEAKIVTRAEHKAQKPIIENVVKKLKEVKLEETHEVEQSPLISSHFHKGFSQRLKRR</sequence>
<dbReference type="Proteomes" id="UP000266723">
    <property type="component" value="Unassembled WGS sequence"/>
</dbReference>
<proteinExistence type="predicted"/>
<keyword evidence="2" id="KW-1185">Reference proteome</keyword>